<dbReference type="AlphaFoldDB" id="A0A1H9JP93"/>
<dbReference type="RefSeq" id="WP_093287856.1">
    <property type="nucleotide sequence ID" value="NZ_FOFS01000012.1"/>
</dbReference>
<name>A0A1H9JP93_9GAMM</name>
<proteinExistence type="predicted"/>
<feature type="transmembrane region" description="Helical" evidence="1">
    <location>
        <begin position="21"/>
        <end position="43"/>
    </location>
</feature>
<reference evidence="2 3" key="1">
    <citation type="submission" date="2016-10" db="EMBL/GenBank/DDBJ databases">
        <authorList>
            <person name="de Groot N.N."/>
        </authorList>
    </citation>
    <scope>NUCLEOTIDE SEQUENCE [LARGE SCALE GENOMIC DNA]</scope>
    <source>
        <strain evidence="2 3">DSM 25927</strain>
    </source>
</reference>
<evidence type="ECO:0000313" key="2">
    <source>
        <dbReference type="EMBL" id="SEQ88573.1"/>
    </source>
</evidence>
<evidence type="ECO:0000313" key="3">
    <source>
        <dbReference type="Proteomes" id="UP000199233"/>
    </source>
</evidence>
<dbReference type="STRING" id="489703.SAMN04488038_11211"/>
<evidence type="ECO:0000256" key="1">
    <source>
        <dbReference type="SAM" id="Phobius"/>
    </source>
</evidence>
<dbReference type="Pfam" id="PF14110">
    <property type="entry name" value="DUF4282"/>
    <property type="match status" value="1"/>
</dbReference>
<accession>A0A1H9JP93</accession>
<sequence length="103" mass="11402">MKTDSFRWADLLRFRKMLAPRLILLLYWAGNVALLLSAIGRIWTAFSLVGDGLTGLAWTLVGAALLFLCWRVVCELAILAFAIYERLGALLDTRAAEDASRSG</sequence>
<feature type="transmembrane region" description="Helical" evidence="1">
    <location>
        <begin position="55"/>
        <end position="84"/>
    </location>
</feature>
<dbReference type="InterPro" id="IPR025557">
    <property type="entry name" value="DUF4282"/>
</dbReference>
<protein>
    <recommendedName>
        <fullName evidence="4">DUF4282 domain-containing protein</fullName>
    </recommendedName>
</protein>
<keyword evidence="1" id="KW-0812">Transmembrane</keyword>
<dbReference type="EMBL" id="FOFS01000012">
    <property type="protein sequence ID" value="SEQ88573.1"/>
    <property type="molecule type" value="Genomic_DNA"/>
</dbReference>
<organism evidence="2 3">
    <name type="scientific">Solimonas aquatica</name>
    <dbReference type="NCBI Taxonomy" id="489703"/>
    <lineage>
        <taxon>Bacteria</taxon>
        <taxon>Pseudomonadati</taxon>
        <taxon>Pseudomonadota</taxon>
        <taxon>Gammaproteobacteria</taxon>
        <taxon>Nevskiales</taxon>
        <taxon>Nevskiaceae</taxon>
        <taxon>Solimonas</taxon>
    </lineage>
</organism>
<gene>
    <name evidence="2" type="ORF">SAMN04488038_11211</name>
</gene>
<keyword evidence="1" id="KW-1133">Transmembrane helix</keyword>
<keyword evidence="1" id="KW-0472">Membrane</keyword>
<evidence type="ECO:0008006" key="4">
    <source>
        <dbReference type="Google" id="ProtNLM"/>
    </source>
</evidence>
<dbReference type="Proteomes" id="UP000199233">
    <property type="component" value="Unassembled WGS sequence"/>
</dbReference>
<keyword evidence="3" id="KW-1185">Reference proteome</keyword>